<evidence type="ECO:0000313" key="7">
    <source>
        <dbReference type="Proteomes" id="UP000697297"/>
    </source>
</evidence>
<dbReference type="AlphaFoldDB" id="A0AAN6I032"/>
<dbReference type="Pfam" id="PF08583">
    <property type="entry name" value="Cmc1"/>
    <property type="match status" value="1"/>
</dbReference>
<keyword evidence="3" id="KW-0472">Membrane</keyword>
<evidence type="ECO:0000256" key="1">
    <source>
        <dbReference type="ARBA" id="ARBA00007347"/>
    </source>
</evidence>
<feature type="coiled-coil region" evidence="4">
    <location>
        <begin position="52"/>
        <end position="79"/>
    </location>
</feature>
<evidence type="ECO:0000256" key="4">
    <source>
        <dbReference type="SAM" id="Coils"/>
    </source>
</evidence>
<keyword evidence="3" id="KW-0143">Chaperone</keyword>
<proteinExistence type="inferred from homology"/>
<evidence type="ECO:0000313" key="8">
    <source>
        <dbReference type="Proteomes" id="UP000738402"/>
    </source>
</evidence>
<protein>
    <recommendedName>
        <fullName evidence="3">COX assembly mitochondrial protein</fullName>
    </recommendedName>
</protein>
<dbReference type="Proteomes" id="UP000738402">
    <property type="component" value="Unassembled WGS sequence"/>
</dbReference>
<comment type="caution">
    <text evidence="5">The sequence shown here is derived from an EMBL/GenBank/DDBJ whole genome shotgun (WGS) entry which is preliminary data.</text>
</comment>
<keyword evidence="2" id="KW-1015">Disulfide bond</keyword>
<dbReference type="EMBL" id="JAHLUH010000009">
    <property type="protein sequence ID" value="KAG7726432.1"/>
    <property type="molecule type" value="Genomic_DNA"/>
</dbReference>
<evidence type="ECO:0000313" key="6">
    <source>
        <dbReference type="EMBL" id="KAG7765040.1"/>
    </source>
</evidence>
<dbReference type="EMBL" id="JAHLUN010000007">
    <property type="protein sequence ID" value="KAG7765040.1"/>
    <property type="molecule type" value="Genomic_DNA"/>
</dbReference>
<keyword evidence="3" id="KW-0496">Mitochondrion</keyword>
<comment type="function">
    <text evidence="3">Required for mitochondrial cytochrome c oxidase (COX) assembly and respiration.</text>
</comment>
<reference evidence="5 7" key="1">
    <citation type="journal article" date="2021" name="G3 (Bethesda)">
        <title>Genomic diversity, chromosomal rearrangements, and interspecies hybridization in the ogataea polymorpha species complex.</title>
        <authorList>
            <person name="Hanson S.J."/>
            <person name="Cinneide E.O."/>
            <person name="Salzberg L.I."/>
            <person name="Wolfe K.H."/>
            <person name="McGowan J."/>
            <person name="Fitzpatrick D.A."/>
            <person name="Matlin K."/>
        </authorList>
    </citation>
    <scope>NUCLEOTIDE SEQUENCE</scope>
    <source>
        <strain evidence="6">81-436-3</strain>
        <strain evidence="5">83-405-1</strain>
    </source>
</reference>
<gene>
    <name evidence="5" type="ORF">KL933_003363</name>
    <name evidence="6" type="ORF">KL946_002907</name>
</gene>
<keyword evidence="3" id="KW-0999">Mitochondrion inner membrane</keyword>
<evidence type="ECO:0000313" key="5">
    <source>
        <dbReference type="EMBL" id="KAG7726432.1"/>
    </source>
</evidence>
<sequence>MWVSIYGTNWEECEDLIDALEECHRTSFLEKAFGKCNIVKQDLTNCLHENRLAAEREKIKEKRKKAKEFEMKKKKLEEEEYGKNAYLKKVIEIEYEKRTKAGH</sequence>
<comment type="subcellular location">
    <subcellularLocation>
        <location evidence="3">Mitochondrion inner membrane</location>
    </subcellularLocation>
</comment>
<dbReference type="Proteomes" id="UP000697297">
    <property type="component" value="Unassembled WGS sequence"/>
</dbReference>
<name>A0AAN6I032_9ASCO</name>
<keyword evidence="7" id="KW-1185">Reference proteome</keyword>
<dbReference type="PROSITE" id="PS51808">
    <property type="entry name" value="CHCH"/>
    <property type="match status" value="1"/>
</dbReference>
<evidence type="ECO:0000256" key="2">
    <source>
        <dbReference type="ARBA" id="ARBA00023157"/>
    </source>
</evidence>
<dbReference type="GO" id="GO:0005743">
    <property type="term" value="C:mitochondrial inner membrane"/>
    <property type="evidence" value="ECO:0007669"/>
    <property type="project" value="UniProtKB-SubCell"/>
</dbReference>
<dbReference type="InterPro" id="IPR013892">
    <property type="entry name" value="Cyt_c_biogenesis_Cmc1-like"/>
</dbReference>
<organism evidence="5 8">
    <name type="scientific">Ogataea haglerorum</name>
    <dbReference type="NCBI Taxonomy" id="1937702"/>
    <lineage>
        <taxon>Eukaryota</taxon>
        <taxon>Fungi</taxon>
        <taxon>Dikarya</taxon>
        <taxon>Ascomycota</taxon>
        <taxon>Saccharomycotina</taxon>
        <taxon>Pichiomycetes</taxon>
        <taxon>Pichiales</taxon>
        <taxon>Pichiaceae</taxon>
        <taxon>Ogataea</taxon>
    </lineage>
</organism>
<evidence type="ECO:0000256" key="3">
    <source>
        <dbReference type="RuleBase" id="RU364104"/>
    </source>
</evidence>
<keyword evidence="4" id="KW-0175">Coiled coil</keyword>
<accession>A0AAN6I032</accession>
<comment type="similarity">
    <text evidence="1 3">Belongs to the CMC family.</text>
</comment>